<dbReference type="EMBL" id="JAGPXD010000005">
    <property type="protein sequence ID" value="KAH7353437.1"/>
    <property type="molecule type" value="Genomic_DNA"/>
</dbReference>
<keyword evidence="4" id="KW-0539">Nucleus</keyword>
<organism evidence="7 8">
    <name type="scientific">Plectosphaerella cucumerina</name>
    <dbReference type="NCBI Taxonomy" id="40658"/>
    <lineage>
        <taxon>Eukaryota</taxon>
        <taxon>Fungi</taxon>
        <taxon>Dikarya</taxon>
        <taxon>Ascomycota</taxon>
        <taxon>Pezizomycotina</taxon>
        <taxon>Sordariomycetes</taxon>
        <taxon>Hypocreomycetidae</taxon>
        <taxon>Glomerellales</taxon>
        <taxon>Plectosphaerellaceae</taxon>
        <taxon>Plectosphaerella</taxon>
    </lineage>
</organism>
<dbReference type="AlphaFoldDB" id="A0A8K0WZX6"/>
<feature type="region of interest" description="Disordered" evidence="5">
    <location>
        <begin position="1"/>
        <end position="39"/>
    </location>
</feature>
<sequence length="410" mass="44865">MAAAEQDPLLLLRQSVTSKRPAVPSSSADTPPTEASLSKATHLHFSDVSVPLDTPTRFISSDQPVDLRSIYFAWLNKDVAIPEYNASATRLNEELGSLGKVQNLAFVERLDLFTWLEGASEESEHIRPLAGEGRDAAGAASAVKAAPSAAVGRSGRGTLDPRLAIIYNGERRMGDRNTVLRGSKLVDFSGVRKLAAPFIQKKPGGPGITAISSNPTLAINQKPPSRRPDPIILLSPSASSILRLSNIRSFLENGRYQPPDSGSASSSMLHVSRVLKDVDPSRPTRFILVEGPEQFKPEYWDRVAAVFTTGQTWQFKNYKWSDPNELFRRVQGIFVGWRGEMPPQNIQDWGHRVMQLGVDRPRGGQQQHGTGPAADAARFRDKEVVEAIWKQIEAGMKAKGWTKTSAPAAL</sequence>
<feature type="domain" description="Cell division control protein 73 C-terminal" evidence="6">
    <location>
        <begin position="227"/>
        <end position="394"/>
    </location>
</feature>
<dbReference type="Gene3D" id="3.40.50.11990">
    <property type="entry name" value="RNA polymerase II accessory factor, Cdc73 C-terminal domain"/>
    <property type="match status" value="1"/>
</dbReference>
<dbReference type="InterPro" id="IPR038103">
    <property type="entry name" value="CDC73_C_sf"/>
</dbReference>
<dbReference type="InterPro" id="IPR031336">
    <property type="entry name" value="CDC73_C"/>
</dbReference>
<evidence type="ECO:0000256" key="1">
    <source>
        <dbReference type="ARBA" id="ARBA00004123"/>
    </source>
</evidence>
<dbReference type="GO" id="GO:0032968">
    <property type="term" value="P:positive regulation of transcription elongation by RNA polymerase II"/>
    <property type="evidence" value="ECO:0007669"/>
    <property type="project" value="TreeGrafter"/>
</dbReference>
<name>A0A8K0WZX6_9PEZI</name>
<dbReference type="Proteomes" id="UP000813385">
    <property type="component" value="Unassembled WGS sequence"/>
</dbReference>
<keyword evidence="7" id="KW-0132">Cell division</keyword>
<dbReference type="GO" id="GO:0006368">
    <property type="term" value="P:transcription elongation by RNA polymerase II"/>
    <property type="evidence" value="ECO:0007669"/>
    <property type="project" value="InterPro"/>
</dbReference>
<comment type="caution">
    <text evidence="7">The sequence shown here is derived from an EMBL/GenBank/DDBJ whole genome shotgun (WGS) entry which is preliminary data.</text>
</comment>
<evidence type="ECO:0000313" key="8">
    <source>
        <dbReference type="Proteomes" id="UP000813385"/>
    </source>
</evidence>
<reference evidence="7" key="1">
    <citation type="journal article" date="2021" name="Nat. Commun.">
        <title>Genetic determinants of endophytism in the Arabidopsis root mycobiome.</title>
        <authorList>
            <person name="Mesny F."/>
            <person name="Miyauchi S."/>
            <person name="Thiergart T."/>
            <person name="Pickel B."/>
            <person name="Atanasova L."/>
            <person name="Karlsson M."/>
            <person name="Huettel B."/>
            <person name="Barry K.W."/>
            <person name="Haridas S."/>
            <person name="Chen C."/>
            <person name="Bauer D."/>
            <person name="Andreopoulos W."/>
            <person name="Pangilinan J."/>
            <person name="LaButti K."/>
            <person name="Riley R."/>
            <person name="Lipzen A."/>
            <person name="Clum A."/>
            <person name="Drula E."/>
            <person name="Henrissat B."/>
            <person name="Kohler A."/>
            <person name="Grigoriev I.V."/>
            <person name="Martin F.M."/>
            <person name="Hacquard S."/>
        </authorList>
    </citation>
    <scope>NUCLEOTIDE SEQUENCE</scope>
    <source>
        <strain evidence="7">MPI-CAGE-AT-0016</strain>
    </source>
</reference>
<evidence type="ECO:0000256" key="5">
    <source>
        <dbReference type="SAM" id="MobiDB-lite"/>
    </source>
</evidence>
<dbReference type="GO" id="GO:0000993">
    <property type="term" value="F:RNA polymerase II complex binding"/>
    <property type="evidence" value="ECO:0007669"/>
    <property type="project" value="TreeGrafter"/>
</dbReference>
<evidence type="ECO:0000256" key="4">
    <source>
        <dbReference type="ARBA" id="ARBA00023242"/>
    </source>
</evidence>
<accession>A0A8K0WZX6</accession>
<dbReference type="GO" id="GO:0051301">
    <property type="term" value="P:cell division"/>
    <property type="evidence" value="ECO:0007669"/>
    <property type="project" value="UniProtKB-KW"/>
</dbReference>
<dbReference type="GO" id="GO:0016593">
    <property type="term" value="C:Cdc73/Paf1 complex"/>
    <property type="evidence" value="ECO:0007669"/>
    <property type="project" value="InterPro"/>
</dbReference>
<protein>
    <submittedName>
        <fullName evidence="7">Cell division control protein</fullName>
    </submittedName>
</protein>
<dbReference type="PANTHER" id="PTHR12466:SF8">
    <property type="entry name" value="PARAFIBROMIN"/>
    <property type="match status" value="1"/>
</dbReference>
<feature type="compositionally biased region" description="Polar residues" evidence="5">
    <location>
        <begin position="14"/>
        <end position="39"/>
    </location>
</feature>
<gene>
    <name evidence="7" type="ORF">B0T11DRAFT_286819</name>
</gene>
<dbReference type="Pfam" id="PF05179">
    <property type="entry name" value="CDC73_C"/>
    <property type="match status" value="1"/>
</dbReference>
<dbReference type="InterPro" id="IPR007852">
    <property type="entry name" value="Cdc73/Parafibromin"/>
</dbReference>
<keyword evidence="7" id="KW-0131">Cell cycle</keyword>
<evidence type="ECO:0000313" key="7">
    <source>
        <dbReference type="EMBL" id="KAH7353437.1"/>
    </source>
</evidence>
<evidence type="ECO:0000259" key="6">
    <source>
        <dbReference type="Pfam" id="PF05179"/>
    </source>
</evidence>
<evidence type="ECO:0000256" key="2">
    <source>
        <dbReference type="ARBA" id="ARBA00010427"/>
    </source>
</evidence>
<comment type="subcellular location">
    <subcellularLocation>
        <location evidence="1">Nucleus</location>
    </subcellularLocation>
</comment>
<dbReference type="FunFam" id="3.40.50.11990:FF:000003">
    <property type="entry name" value="Pol II transcription elongation factor subunit Cdc73"/>
    <property type="match status" value="1"/>
</dbReference>
<dbReference type="PANTHER" id="PTHR12466">
    <property type="entry name" value="CDC73 DOMAIN PROTEIN"/>
    <property type="match status" value="1"/>
</dbReference>
<keyword evidence="3" id="KW-0804">Transcription</keyword>
<evidence type="ECO:0000256" key="3">
    <source>
        <dbReference type="ARBA" id="ARBA00023163"/>
    </source>
</evidence>
<dbReference type="OrthoDB" id="2186602at2759"/>
<keyword evidence="8" id="KW-1185">Reference proteome</keyword>
<proteinExistence type="inferred from homology"/>
<comment type="similarity">
    <text evidence="2">Belongs to the CDC73 family.</text>
</comment>